<evidence type="ECO:0000313" key="2">
    <source>
        <dbReference type="EMBL" id="KAH0850644.1"/>
    </source>
</evidence>
<protein>
    <recommendedName>
        <fullName evidence="4">CCHC-type domain-containing protein</fullName>
    </recommendedName>
</protein>
<feature type="compositionally biased region" description="Polar residues" evidence="1">
    <location>
        <begin position="96"/>
        <end position="105"/>
    </location>
</feature>
<feature type="region of interest" description="Disordered" evidence="1">
    <location>
        <begin position="74"/>
        <end position="121"/>
    </location>
</feature>
<evidence type="ECO:0000313" key="3">
    <source>
        <dbReference type="Proteomes" id="UP000824890"/>
    </source>
</evidence>
<sequence length="382" mass="41417">MEDFNVSPSPILADLFQPHEFDQIVPDMFPTPIIISDDDTKPDDAVPTPFIVISDDETNADDLVLQMPTVAPPSPITIWSTGTTGDTPSYDPGEDQGTSPRTPDVSTPSYGPLPLSPGLPDPTLSPAIDIHYEFEMGLEGFYDLPMESIGDSHDDPLLYYPDIMIPDEPANYQSMESVGHPDDDPFLYDPDVMVMDQPLPQPADLSFSHTIPASGEPSSFPPMEPSTTYSPLSQPFYDYGEPSSFPTMEVPMTELPFYQTTYQTGGPSSLPAMDASFDLGGSASSGDPYAPQSYHYGQGSDVFGVGAGYVDPHGFPYHTYLGGSDLYPRCFTCGGIGHSTGVCTSYDEPAAIPYLHSAQPAGDSSEWGYCPNCDMLLYIWRS</sequence>
<evidence type="ECO:0000256" key="1">
    <source>
        <dbReference type="SAM" id="MobiDB-lite"/>
    </source>
</evidence>
<gene>
    <name evidence="2" type="ORF">HID58_091199</name>
</gene>
<reference evidence="2 3" key="1">
    <citation type="submission" date="2021-05" db="EMBL/GenBank/DDBJ databases">
        <title>Genome Assembly of Synthetic Allotetraploid Brassica napus Reveals Homoeologous Exchanges between Subgenomes.</title>
        <authorList>
            <person name="Davis J.T."/>
        </authorList>
    </citation>
    <scope>NUCLEOTIDE SEQUENCE [LARGE SCALE GENOMIC DNA]</scope>
    <source>
        <strain evidence="3">cv. Da-Ae</strain>
        <tissue evidence="2">Seedling</tissue>
    </source>
</reference>
<proteinExistence type="predicted"/>
<dbReference type="Proteomes" id="UP000824890">
    <property type="component" value="Unassembled WGS sequence"/>
</dbReference>
<organism evidence="2 3">
    <name type="scientific">Brassica napus</name>
    <name type="common">Rape</name>
    <dbReference type="NCBI Taxonomy" id="3708"/>
    <lineage>
        <taxon>Eukaryota</taxon>
        <taxon>Viridiplantae</taxon>
        <taxon>Streptophyta</taxon>
        <taxon>Embryophyta</taxon>
        <taxon>Tracheophyta</taxon>
        <taxon>Spermatophyta</taxon>
        <taxon>Magnoliopsida</taxon>
        <taxon>eudicotyledons</taxon>
        <taxon>Gunneridae</taxon>
        <taxon>Pentapetalae</taxon>
        <taxon>rosids</taxon>
        <taxon>malvids</taxon>
        <taxon>Brassicales</taxon>
        <taxon>Brassicaceae</taxon>
        <taxon>Brassiceae</taxon>
        <taxon>Brassica</taxon>
    </lineage>
</organism>
<feature type="compositionally biased region" description="Polar residues" evidence="1">
    <location>
        <begin position="77"/>
        <end position="87"/>
    </location>
</feature>
<evidence type="ECO:0008006" key="4">
    <source>
        <dbReference type="Google" id="ProtNLM"/>
    </source>
</evidence>
<accession>A0ABQ7X3W6</accession>
<comment type="caution">
    <text evidence="2">The sequence shown here is derived from an EMBL/GenBank/DDBJ whole genome shotgun (WGS) entry which is preliminary data.</text>
</comment>
<keyword evidence="3" id="KW-1185">Reference proteome</keyword>
<dbReference type="EMBL" id="JAGKQM010002002">
    <property type="protein sequence ID" value="KAH0850644.1"/>
    <property type="molecule type" value="Genomic_DNA"/>
</dbReference>
<name>A0ABQ7X3W6_BRANA</name>